<comment type="caution">
    <text evidence="2">The sequence shown here is derived from an EMBL/GenBank/DDBJ whole genome shotgun (WGS) entry which is preliminary data.</text>
</comment>
<feature type="region of interest" description="Disordered" evidence="1">
    <location>
        <begin position="279"/>
        <end position="298"/>
    </location>
</feature>
<protein>
    <submittedName>
        <fullName evidence="2">Uncharacterized protein</fullName>
    </submittedName>
</protein>
<keyword evidence="3" id="KW-1185">Reference proteome</keyword>
<reference evidence="2" key="1">
    <citation type="submission" date="2022-09" db="EMBL/GenBank/DDBJ databases">
        <title>Fusarium specimens isolated from Avocado Roots.</title>
        <authorList>
            <person name="Stajich J."/>
            <person name="Roper C."/>
            <person name="Heimlech-Rivalta G."/>
        </authorList>
    </citation>
    <scope>NUCLEOTIDE SEQUENCE</scope>
    <source>
        <strain evidence="2">CF00095</strain>
    </source>
</reference>
<feature type="compositionally biased region" description="Polar residues" evidence="1">
    <location>
        <begin position="546"/>
        <end position="572"/>
    </location>
</feature>
<feature type="region of interest" description="Disordered" evidence="1">
    <location>
        <begin position="525"/>
        <end position="572"/>
    </location>
</feature>
<dbReference type="Proteomes" id="UP001152024">
    <property type="component" value="Unassembled WGS sequence"/>
</dbReference>
<organism evidence="2 3">
    <name type="scientific">Fusarium equiseti</name>
    <name type="common">Fusarium scirpi</name>
    <dbReference type="NCBI Taxonomy" id="61235"/>
    <lineage>
        <taxon>Eukaryota</taxon>
        <taxon>Fungi</taxon>
        <taxon>Dikarya</taxon>
        <taxon>Ascomycota</taxon>
        <taxon>Pezizomycotina</taxon>
        <taxon>Sordariomycetes</taxon>
        <taxon>Hypocreomycetidae</taxon>
        <taxon>Hypocreales</taxon>
        <taxon>Nectriaceae</taxon>
        <taxon>Fusarium</taxon>
        <taxon>Fusarium incarnatum-equiseti species complex</taxon>
    </lineage>
</organism>
<feature type="compositionally biased region" description="Polar residues" evidence="1">
    <location>
        <begin position="446"/>
        <end position="458"/>
    </location>
</feature>
<accession>A0ABQ8RK07</accession>
<dbReference type="EMBL" id="JAOQBH010000004">
    <property type="protein sequence ID" value="KAJ4137128.1"/>
    <property type="molecule type" value="Genomic_DNA"/>
</dbReference>
<proteinExistence type="predicted"/>
<name>A0ABQ8RK07_FUSEQ</name>
<feature type="region of interest" description="Disordered" evidence="1">
    <location>
        <begin position="446"/>
        <end position="486"/>
    </location>
</feature>
<evidence type="ECO:0000313" key="3">
    <source>
        <dbReference type="Proteomes" id="UP001152024"/>
    </source>
</evidence>
<gene>
    <name evidence="2" type="ORF">NW768_002708</name>
</gene>
<sequence length="572" mass="61145">MPFDFKAYDQKCQGLTLEELQREWEHYTRLISGAATSTAVSGCAIPLTLGVSTIGVAMAAPAIHNARKKREIIERHLNRLNATHHTRKRDVLGSMAVSGTIGVVTLGVGTMGADAVATAGAEHGIQSIVANETAIKIVSHAALDGAGMMVEHKHTDHLKKKDAKKAFQKAGVFQAVQDAKAAEAGYTVQYPNGGQCVVSGPSQALPMPPPPYSAAVGQPSIQPIFALTPDGYPQDLKGQPIAQPVTYLTPQPTGLQQSYDYSQQQQVLVSYTPSPMPLTNGHMFSPPQTPATQYPPQQQASFQPHLTSASYTPASTTQIFDISAMQQALPTTPASGASYQPLPQQNVPMSPAQDYIVQGPTAQIPGASQAGYCPPAVVGHMPPPPATPSRSHPSAILPAQQPVPALQMSPPIESISVVQNPQQVIQHHTGYQPPVQTQTQTNAEYLTPQPTNNYQAHPSNDPHRRDSVVSTQSFTPQPYNPQDYGPINQQEQVYNAAAPPMTTTPIPAPQAVPPPMQYQMPPTPLPTGSTDTAYQHGNKGSYFPIQPQTPQATGGSQTAYQPQYYSPMPVTQ</sequence>
<evidence type="ECO:0000256" key="1">
    <source>
        <dbReference type="SAM" id="MobiDB-lite"/>
    </source>
</evidence>
<evidence type="ECO:0000313" key="2">
    <source>
        <dbReference type="EMBL" id="KAJ4137128.1"/>
    </source>
</evidence>
<feature type="compositionally biased region" description="Polar residues" evidence="1">
    <location>
        <begin position="468"/>
        <end position="477"/>
    </location>
</feature>